<dbReference type="SMART" id="SM00487">
    <property type="entry name" value="DEXDc"/>
    <property type="match status" value="1"/>
</dbReference>
<dbReference type="SUPFAM" id="SSF52540">
    <property type="entry name" value="P-loop containing nucleoside triphosphate hydrolases"/>
    <property type="match status" value="1"/>
</dbReference>
<evidence type="ECO:0000259" key="8">
    <source>
        <dbReference type="PROSITE" id="PS51194"/>
    </source>
</evidence>
<feature type="domain" description="Helicase C-terminal" evidence="8">
    <location>
        <begin position="277"/>
        <end position="448"/>
    </location>
</feature>
<dbReference type="GO" id="GO:0070478">
    <property type="term" value="P:nuclear-transcribed mRNA catabolic process, 3'-5' exonucleolytic nonsense-mediated decay"/>
    <property type="evidence" value="ECO:0007669"/>
    <property type="project" value="TreeGrafter"/>
</dbReference>
<keyword evidence="3 9" id="KW-0347">Helicase</keyword>
<feature type="region of interest" description="Disordered" evidence="6">
    <location>
        <begin position="221"/>
        <end position="245"/>
    </location>
</feature>
<dbReference type="RefSeq" id="WP_330482623.1">
    <property type="nucleotide sequence ID" value="NZ_JAZBJZ010000014.1"/>
</dbReference>
<dbReference type="PANTHER" id="PTHR12131">
    <property type="entry name" value="ATP-DEPENDENT RNA AND DNA HELICASE"/>
    <property type="match status" value="1"/>
</dbReference>
<keyword evidence="5" id="KW-0175">Coiled coil</keyword>
<name>A0AAW9Q0R0_9CYAN</name>
<evidence type="ECO:0000256" key="6">
    <source>
        <dbReference type="SAM" id="MobiDB-lite"/>
    </source>
</evidence>
<protein>
    <submittedName>
        <fullName evidence="9">DEAD/DEAH box helicase</fullName>
    </submittedName>
</protein>
<organism evidence="9 10">
    <name type="scientific">Tumidithrix elongata BACA0141</name>
    <dbReference type="NCBI Taxonomy" id="2716417"/>
    <lineage>
        <taxon>Bacteria</taxon>
        <taxon>Bacillati</taxon>
        <taxon>Cyanobacteriota</taxon>
        <taxon>Cyanophyceae</taxon>
        <taxon>Pseudanabaenales</taxon>
        <taxon>Pseudanabaenaceae</taxon>
        <taxon>Tumidithrix</taxon>
        <taxon>Tumidithrix elongata</taxon>
    </lineage>
</organism>
<dbReference type="Pfam" id="PF00271">
    <property type="entry name" value="Helicase_C"/>
    <property type="match status" value="1"/>
</dbReference>
<dbReference type="GO" id="GO:0005524">
    <property type="term" value="F:ATP binding"/>
    <property type="evidence" value="ECO:0007669"/>
    <property type="project" value="UniProtKB-KW"/>
</dbReference>
<keyword evidence="4" id="KW-0067">ATP-binding</keyword>
<dbReference type="GO" id="GO:0016787">
    <property type="term" value="F:hydrolase activity"/>
    <property type="evidence" value="ECO:0007669"/>
    <property type="project" value="UniProtKB-KW"/>
</dbReference>
<dbReference type="Gene3D" id="3.40.50.300">
    <property type="entry name" value="P-loop containing nucleotide triphosphate hydrolases"/>
    <property type="match status" value="2"/>
</dbReference>
<feature type="compositionally biased region" description="Basic and acidic residues" evidence="6">
    <location>
        <begin position="222"/>
        <end position="245"/>
    </location>
</feature>
<evidence type="ECO:0000313" key="9">
    <source>
        <dbReference type="EMBL" id="MEE3716196.1"/>
    </source>
</evidence>
<dbReference type="SMART" id="SM01142">
    <property type="entry name" value="DSHCT"/>
    <property type="match status" value="1"/>
</dbReference>
<evidence type="ECO:0000256" key="1">
    <source>
        <dbReference type="ARBA" id="ARBA00022741"/>
    </source>
</evidence>
<evidence type="ECO:0000256" key="4">
    <source>
        <dbReference type="ARBA" id="ARBA00022840"/>
    </source>
</evidence>
<dbReference type="Proteomes" id="UP001333818">
    <property type="component" value="Unassembled WGS sequence"/>
</dbReference>
<dbReference type="PROSITE" id="PS51192">
    <property type="entry name" value="HELICASE_ATP_BIND_1"/>
    <property type="match status" value="1"/>
</dbReference>
<dbReference type="InterPro" id="IPR001650">
    <property type="entry name" value="Helicase_C-like"/>
</dbReference>
<dbReference type="Gene3D" id="1.10.3380.30">
    <property type="match status" value="1"/>
</dbReference>
<evidence type="ECO:0000256" key="2">
    <source>
        <dbReference type="ARBA" id="ARBA00022801"/>
    </source>
</evidence>
<evidence type="ECO:0000256" key="5">
    <source>
        <dbReference type="SAM" id="Coils"/>
    </source>
</evidence>
<feature type="domain" description="Helicase ATP-binding" evidence="7">
    <location>
        <begin position="22"/>
        <end position="185"/>
    </location>
</feature>
<keyword evidence="1" id="KW-0547">Nucleotide-binding</keyword>
<dbReference type="AlphaFoldDB" id="A0AAW9Q0R0"/>
<dbReference type="InterPro" id="IPR027417">
    <property type="entry name" value="P-loop_NTPase"/>
</dbReference>
<dbReference type="PANTHER" id="PTHR12131:SF1">
    <property type="entry name" value="ATP-DEPENDENT RNA HELICASE SUPV3L1, MITOCHONDRIAL-RELATED"/>
    <property type="match status" value="1"/>
</dbReference>
<keyword evidence="10" id="KW-1185">Reference proteome</keyword>
<dbReference type="GO" id="GO:0003676">
    <property type="term" value="F:nucleic acid binding"/>
    <property type="evidence" value="ECO:0007669"/>
    <property type="project" value="InterPro"/>
</dbReference>
<dbReference type="InterPro" id="IPR014001">
    <property type="entry name" value="Helicase_ATP-bd"/>
</dbReference>
<gene>
    <name evidence="9" type="ORF">V2H45_05485</name>
</gene>
<dbReference type="EMBL" id="JAZBJZ010000014">
    <property type="protein sequence ID" value="MEE3716196.1"/>
    <property type="molecule type" value="Genomic_DNA"/>
</dbReference>
<dbReference type="InterPro" id="IPR011545">
    <property type="entry name" value="DEAD/DEAH_box_helicase_dom"/>
</dbReference>
<dbReference type="InterPro" id="IPR050699">
    <property type="entry name" value="RNA-DNA_Helicase"/>
</dbReference>
<dbReference type="Pfam" id="PF08148">
    <property type="entry name" value="DSHCT"/>
    <property type="match status" value="1"/>
</dbReference>
<feature type="coiled-coil region" evidence="5">
    <location>
        <begin position="480"/>
        <end position="529"/>
    </location>
</feature>
<dbReference type="PROSITE" id="PS51194">
    <property type="entry name" value="HELICASE_CTER"/>
    <property type="match status" value="1"/>
</dbReference>
<keyword evidence="2" id="KW-0378">Hydrolase</keyword>
<dbReference type="GO" id="GO:0004386">
    <property type="term" value="F:helicase activity"/>
    <property type="evidence" value="ECO:0007669"/>
    <property type="project" value="UniProtKB-KW"/>
</dbReference>
<reference evidence="9" key="1">
    <citation type="submission" date="2024-01" db="EMBL/GenBank/DDBJ databases">
        <title>Bank of Algae and Cyanobacteria of the Azores (BACA) strain genomes.</title>
        <authorList>
            <person name="Luz R."/>
            <person name="Cordeiro R."/>
            <person name="Fonseca A."/>
            <person name="Goncalves V."/>
        </authorList>
    </citation>
    <scope>NUCLEOTIDE SEQUENCE</scope>
    <source>
        <strain evidence="9">BACA0141</strain>
    </source>
</reference>
<comment type="caution">
    <text evidence="9">The sequence shown here is derived from an EMBL/GenBank/DDBJ whole genome shotgun (WGS) entry which is preliminary data.</text>
</comment>
<evidence type="ECO:0000256" key="3">
    <source>
        <dbReference type="ARBA" id="ARBA00022806"/>
    </source>
</evidence>
<proteinExistence type="predicted"/>
<evidence type="ECO:0000313" key="10">
    <source>
        <dbReference type="Proteomes" id="UP001333818"/>
    </source>
</evidence>
<feature type="coiled-coil region" evidence="5">
    <location>
        <begin position="674"/>
        <end position="701"/>
    </location>
</feature>
<dbReference type="CDD" id="cd18795">
    <property type="entry name" value="SF2_C_Ski2"/>
    <property type="match status" value="1"/>
</dbReference>
<evidence type="ECO:0000259" key="7">
    <source>
        <dbReference type="PROSITE" id="PS51192"/>
    </source>
</evidence>
<dbReference type="Pfam" id="PF00270">
    <property type="entry name" value="DEAD"/>
    <property type="match status" value="1"/>
</dbReference>
<dbReference type="SMART" id="SM00490">
    <property type="entry name" value="HELICc"/>
    <property type="match status" value="1"/>
</dbReference>
<dbReference type="InterPro" id="IPR012961">
    <property type="entry name" value="Ski2/MTR4_C"/>
</dbReference>
<sequence>MDSLNLDQLFPFSLDQFQLDAIAALNAGKSVVVCAPTGSGKTLIGEYAIFNALTSGNRVLYTTPLKALSNQKLRDFREQFGTENVGLLTGDLSINREAPILVMTTEIFRNMLYGTPIGEVGTSMTGVSVVVLDECHYMNDRQRGTVWEESIIYCPTDVQLVALSATVANSQQLTEWIGKVHGETALIYSDFRPVPLQHFFCHPKGFFPLLDDSGKKINPRLRPTDVKSKVAASREKPARDKNGKPIRQEAASIGAVVTHLRQRDMLPAIYFIFSRKGCDQAVTELGNFSLVNDAEAAQLKTQIDAFLQANPDMGRSGQIAALYRGIAAHHAGILPAWKGLVEELFQQGLIKVVFATETLAAGINMPARTTVISSLSKRTDRGHRLLTASEFLQMAGRAGRRGMDTVGYVVTAQTPFEGAKEAAYLAVAEADPLISQFTPSYGMVMNLLQTHSLDQAKELIERSFGQYLADLALAPQIQNLDLVESEAKRLEQELTGVDLNLLEGYEKLRDRLREERRLLRILSQQAEEQRLHDLATYIPYILTGTTLTLNLAHRLAKGGPISAVLAAKVQGSGQFPWLVCLGQDNRWYVVTYKDVILLGESITDLELTYPPDLILKPNQVLKGDEQSQAIAEKIPTLVMPEPPPEVLQQEAKYLSLETRLSEHPATKWSDRASITKKVTKLEQLQRQLEFQRNVVGERRQQYWQEFLSLVKILESFGCLKDVDPTDAGKVVAALRGENELWLGLALLSGELDELAPHHLATVCAALVTENSRPDSWTDFGLSPDVEEALGNLRGIRRQLFQLQRRHQVVIPIWLEYELVGLIEQWALGIEWVELCRHTSLDEGDVVRIARRTLDLLSQIPHVPGLPEQLYQNARRATQLIDRFPVNEVI</sequence>
<accession>A0AAW9Q0R0</accession>
<dbReference type="GO" id="GO:0055087">
    <property type="term" value="C:Ski complex"/>
    <property type="evidence" value="ECO:0007669"/>
    <property type="project" value="TreeGrafter"/>
</dbReference>